<organism evidence="3 4">
    <name type="scientific">Dawidia cretensis</name>
    <dbReference type="NCBI Taxonomy" id="2782350"/>
    <lineage>
        <taxon>Bacteria</taxon>
        <taxon>Pseudomonadati</taxon>
        <taxon>Bacteroidota</taxon>
        <taxon>Cytophagia</taxon>
        <taxon>Cytophagales</taxon>
        <taxon>Chryseotaleaceae</taxon>
        <taxon>Dawidia</taxon>
    </lineage>
</organism>
<dbReference type="Pfam" id="PF02698">
    <property type="entry name" value="DUF218"/>
    <property type="match status" value="1"/>
</dbReference>
<keyword evidence="1" id="KW-1133">Transmembrane helix</keyword>
<dbReference type="GO" id="GO:0043164">
    <property type="term" value="P:Gram-negative-bacterium-type cell wall biogenesis"/>
    <property type="evidence" value="ECO:0007669"/>
    <property type="project" value="TreeGrafter"/>
</dbReference>
<dbReference type="InterPro" id="IPR014729">
    <property type="entry name" value="Rossmann-like_a/b/a_fold"/>
</dbReference>
<feature type="transmembrane region" description="Helical" evidence="1">
    <location>
        <begin position="12"/>
        <end position="30"/>
    </location>
</feature>
<comment type="caution">
    <text evidence="3">The sequence shown here is derived from an EMBL/GenBank/DDBJ whole genome shotgun (WGS) entry which is preliminary data.</text>
</comment>
<dbReference type="EMBL" id="JAHESE010000012">
    <property type="protein sequence ID" value="MBT1709369.1"/>
    <property type="molecule type" value="Genomic_DNA"/>
</dbReference>
<dbReference type="GO" id="GO:0000270">
    <property type="term" value="P:peptidoglycan metabolic process"/>
    <property type="evidence" value="ECO:0007669"/>
    <property type="project" value="TreeGrafter"/>
</dbReference>
<evidence type="ECO:0000313" key="3">
    <source>
        <dbReference type="EMBL" id="MBT1709369.1"/>
    </source>
</evidence>
<reference evidence="3 4" key="1">
    <citation type="submission" date="2021-05" db="EMBL/GenBank/DDBJ databases">
        <title>A Polyphasic approach of four new species of the genus Ohtaekwangia: Ohtaekwangia histidinii sp. nov., Ohtaekwangia cretensis sp. nov., Ohtaekwangia indiensis sp. nov., Ohtaekwangia reichenbachii sp. nov. from diverse environment.</title>
        <authorList>
            <person name="Octaviana S."/>
        </authorList>
    </citation>
    <scope>NUCLEOTIDE SEQUENCE [LARGE SCALE GENOMIC DNA]</scope>
    <source>
        <strain evidence="3 4">PWU5</strain>
    </source>
</reference>
<accession>A0AAP2E0Q4</accession>
<evidence type="ECO:0000256" key="1">
    <source>
        <dbReference type="SAM" id="Phobius"/>
    </source>
</evidence>
<protein>
    <submittedName>
        <fullName evidence="3">YdcF family protein</fullName>
    </submittedName>
</protein>
<feature type="transmembrane region" description="Helical" evidence="1">
    <location>
        <begin position="37"/>
        <end position="55"/>
    </location>
</feature>
<keyword evidence="1" id="KW-0812">Transmembrane</keyword>
<dbReference type="Proteomes" id="UP001319080">
    <property type="component" value="Unassembled WGS sequence"/>
</dbReference>
<gene>
    <name evidence="3" type="ORF">KK062_14095</name>
</gene>
<dbReference type="PANTHER" id="PTHR30336:SF4">
    <property type="entry name" value="ENVELOPE BIOGENESIS FACTOR ELYC"/>
    <property type="match status" value="1"/>
</dbReference>
<dbReference type="InterPro" id="IPR003848">
    <property type="entry name" value="DUF218"/>
</dbReference>
<sequence length="255" mass="29224">MFFFLSKTLSYLVMPLTIVFTLLVLALVLRSARWKKISLWTGIGLLYFFCNGFLANEAMQAWEIDTVPYADMHPHELGIVLTGATIPFRTPNDRVYFQRGADRVTHTVQLYKLGLIKKILISGGSGMLLREEEPEANKFKKAMIMMGVDSTNILIENETRNTAESAQEVVKLLDSLHYRPEDCLLITSAFHMRRSLACYRKVGLALEPFTTDFYSHPEKYYLDAYLLPKLEALVIWQKLFKEWMGLAAYKAAGYV</sequence>
<evidence type="ECO:0000259" key="2">
    <source>
        <dbReference type="Pfam" id="PF02698"/>
    </source>
</evidence>
<dbReference type="CDD" id="cd06259">
    <property type="entry name" value="YdcF-like"/>
    <property type="match status" value="1"/>
</dbReference>
<dbReference type="PANTHER" id="PTHR30336">
    <property type="entry name" value="INNER MEMBRANE PROTEIN, PROBABLE PERMEASE"/>
    <property type="match status" value="1"/>
</dbReference>
<keyword evidence="1" id="KW-0472">Membrane</keyword>
<dbReference type="Gene3D" id="3.40.50.620">
    <property type="entry name" value="HUPs"/>
    <property type="match status" value="1"/>
</dbReference>
<feature type="domain" description="DUF218" evidence="2">
    <location>
        <begin position="79"/>
        <end position="245"/>
    </location>
</feature>
<evidence type="ECO:0000313" key="4">
    <source>
        <dbReference type="Proteomes" id="UP001319080"/>
    </source>
</evidence>
<keyword evidence="4" id="KW-1185">Reference proteome</keyword>
<dbReference type="GO" id="GO:0005886">
    <property type="term" value="C:plasma membrane"/>
    <property type="evidence" value="ECO:0007669"/>
    <property type="project" value="TreeGrafter"/>
</dbReference>
<dbReference type="InterPro" id="IPR051599">
    <property type="entry name" value="Cell_Envelope_Assoc"/>
</dbReference>
<proteinExistence type="predicted"/>
<name>A0AAP2E0Q4_9BACT</name>
<dbReference type="RefSeq" id="WP_254084944.1">
    <property type="nucleotide sequence ID" value="NZ_JAHESE010000012.1"/>
</dbReference>
<dbReference type="AlphaFoldDB" id="A0AAP2E0Q4"/>